<organism evidence="2 3">
    <name type="scientific">Neolecta irregularis (strain DAH-3)</name>
    <dbReference type="NCBI Taxonomy" id="1198029"/>
    <lineage>
        <taxon>Eukaryota</taxon>
        <taxon>Fungi</taxon>
        <taxon>Dikarya</taxon>
        <taxon>Ascomycota</taxon>
        <taxon>Taphrinomycotina</taxon>
        <taxon>Neolectales</taxon>
        <taxon>Neolectaceae</taxon>
        <taxon>Neolecta</taxon>
    </lineage>
</organism>
<dbReference type="EMBL" id="LXFE01000458">
    <property type="protein sequence ID" value="OLL25280.1"/>
    <property type="molecule type" value="Genomic_DNA"/>
</dbReference>
<keyword evidence="1" id="KW-0732">Signal</keyword>
<gene>
    <name evidence="2" type="ORF">NEOLI_004654</name>
</gene>
<name>A0A1U7LRI0_NEOID</name>
<proteinExistence type="predicted"/>
<accession>A0A1U7LRI0</accession>
<evidence type="ECO:0000313" key="3">
    <source>
        <dbReference type="Proteomes" id="UP000186594"/>
    </source>
</evidence>
<dbReference type="Proteomes" id="UP000186594">
    <property type="component" value="Unassembled WGS sequence"/>
</dbReference>
<protein>
    <submittedName>
        <fullName evidence="2">Uncharacterized protein</fullName>
    </submittedName>
</protein>
<comment type="caution">
    <text evidence="2">The sequence shown here is derived from an EMBL/GenBank/DDBJ whole genome shotgun (WGS) entry which is preliminary data.</text>
</comment>
<dbReference type="AlphaFoldDB" id="A0A1U7LRI0"/>
<keyword evidence="3" id="KW-1185">Reference proteome</keyword>
<feature type="signal peptide" evidence="1">
    <location>
        <begin position="1"/>
        <end position="15"/>
    </location>
</feature>
<sequence length="166" mass="18984">MKFLAIFAALALVTSDRVTYYLQFQYFDFGAPGTIVNTDFMREENFKSETYWISDISGDVKPKHTYYLDNGGLSAVEGTSHGKAWWANVLGVEDSRTAPLFQFTDYNHLTADSHHFGRNTDGYLTYYGSRKFDLCNDVLHIHNFKHNLICQPIYVYLPAVGKSLEV</sequence>
<feature type="chain" id="PRO_5012075343" evidence="1">
    <location>
        <begin position="16"/>
        <end position="166"/>
    </location>
</feature>
<reference evidence="2 3" key="1">
    <citation type="submission" date="2016-04" db="EMBL/GenBank/DDBJ databases">
        <title>Evolutionary innovation and constraint leading to complex multicellularity in the Ascomycota.</title>
        <authorList>
            <person name="Cisse O."/>
            <person name="Nguyen A."/>
            <person name="Hewitt D.A."/>
            <person name="Jedd G."/>
            <person name="Stajich J.E."/>
        </authorList>
    </citation>
    <scope>NUCLEOTIDE SEQUENCE [LARGE SCALE GENOMIC DNA]</scope>
    <source>
        <strain evidence="2 3">DAH-3</strain>
    </source>
</reference>
<evidence type="ECO:0000256" key="1">
    <source>
        <dbReference type="SAM" id="SignalP"/>
    </source>
</evidence>
<evidence type="ECO:0000313" key="2">
    <source>
        <dbReference type="EMBL" id="OLL25280.1"/>
    </source>
</evidence>